<gene>
    <name evidence="1" type="ORF">OFUS_LOCUS10449</name>
</gene>
<dbReference type="Proteomes" id="UP000749559">
    <property type="component" value="Unassembled WGS sequence"/>
</dbReference>
<proteinExistence type="predicted"/>
<dbReference type="PANTHER" id="PTHR36960">
    <property type="entry name" value="SI:DKEY-32E6.3"/>
    <property type="match status" value="1"/>
</dbReference>
<organism evidence="1 2">
    <name type="scientific">Owenia fusiformis</name>
    <name type="common">Polychaete worm</name>
    <dbReference type="NCBI Taxonomy" id="6347"/>
    <lineage>
        <taxon>Eukaryota</taxon>
        <taxon>Metazoa</taxon>
        <taxon>Spiralia</taxon>
        <taxon>Lophotrochozoa</taxon>
        <taxon>Annelida</taxon>
        <taxon>Polychaeta</taxon>
        <taxon>Sedentaria</taxon>
        <taxon>Canalipalpata</taxon>
        <taxon>Sabellida</taxon>
        <taxon>Oweniida</taxon>
        <taxon>Oweniidae</taxon>
        <taxon>Owenia</taxon>
    </lineage>
</organism>
<comment type="caution">
    <text evidence="1">The sequence shown here is derived from an EMBL/GenBank/DDBJ whole genome shotgun (WGS) entry which is preliminary data.</text>
</comment>
<protein>
    <submittedName>
        <fullName evidence="1">Uncharacterized protein</fullName>
    </submittedName>
</protein>
<evidence type="ECO:0000313" key="2">
    <source>
        <dbReference type="Proteomes" id="UP000749559"/>
    </source>
</evidence>
<reference evidence="1" key="1">
    <citation type="submission" date="2022-03" db="EMBL/GenBank/DDBJ databases">
        <authorList>
            <person name="Martin C."/>
        </authorList>
    </citation>
    <scope>NUCLEOTIDE SEQUENCE</scope>
</reference>
<name>A0A8J1T664_OWEFU</name>
<dbReference type="OrthoDB" id="417678at2759"/>
<evidence type="ECO:0000313" key="1">
    <source>
        <dbReference type="EMBL" id="CAH1784210.1"/>
    </source>
</evidence>
<accession>A0A8J1T664</accession>
<dbReference type="AlphaFoldDB" id="A0A8J1T664"/>
<keyword evidence="2" id="KW-1185">Reference proteome</keyword>
<sequence length="352" mass="40613">MSKHQNGDSKRKLVLYFDIRNTVLVADSISNITVEQALNSYMTAVTWGKNTPHGWQWCSDKPSLRAPHPDAITYYKHLEQDIVKCATERSALRKATGDFTQTVGTQFEGYFLDGLKNIEWKGEPKNFLTMQSHNKTYHYILPAFFHCMNYLQKAGREYTLIFRTYGIDTENVLRATEQTILGNHPQFDAMDVKINMKPGQLKRVKNGFELYDCNTKNGQRPLTSELEIYKKFTESSGVSGYVDDFTFWQENGYHHESGKPLWIDPNDHSIQQIIFDDNIRVSDVDSIVNLRLLNSRTGKSRSLSQKETEIMEDSCLVQMDLLDGVSNQNYFIDKVKLCETNYDRFLMSLSGE</sequence>
<dbReference type="EMBL" id="CAIIXF020000005">
    <property type="protein sequence ID" value="CAH1784210.1"/>
    <property type="molecule type" value="Genomic_DNA"/>
</dbReference>
<dbReference type="PANTHER" id="PTHR36960:SF1">
    <property type="entry name" value="SI:DKEY-32E6.3"/>
    <property type="match status" value="1"/>
</dbReference>